<evidence type="ECO:0000256" key="2">
    <source>
        <dbReference type="ARBA" id="ARBA00008333"/>
    </source>
</evidence>
<evidence type="ECO:0000313" key="9">
    <source>
        <dbReference type="Proteomes" id="UP000094565"/>
    </source>
</evidence>
<dbReference type="GO" id="GO:0000329">
    <property type="term" value="C:fungal-type vacuole membrane"/>
    <property type="evidence" value="ECO:0007669"/>
    <property type="project" value="TreeGrafter"/>
</dbReference>
<name>A0A1B2JDE6_PICPA</name>
<dbReference type="GO" id="GO:0033573">
    <property type="term" value="C:high-affinity iron permease complex"/>
    <property type="evidence" value="ECO:0007669"/>
    <property type="project" value="InterPro"/>
</dbReference>
<feature type="transmembrane region" description="Helical" evidence="7">
    <location>
        <begin position="226"/>
        <end position="246"/>
    </location>
</feature>
<comment type="subcellular location">
    <subcellularLocation>
        <location evidence="1">Membrane</location>
        <topology evidence="1">Multi-pass membrane protein</topology>
    </subcellularLocation>
</comment>
<feature type="transmembrane region" description="Helical" evidence="7">
    <location>
        <begin position="79"/>
        <end position="103"/>
    </location>
</feature>
<organism evidence="8 9">
    <name type="scientific">Komagataella pastoris</name>
    <name type="common">Yeast</name>
    <name type="synonym">Pichia pastoris</name>
    <dbReference type="NCBI Taxonomy" id="4922"/>
    <lineage>
        <taxon>Eukaryota</taxon>
        <taxon>Fungi</taxon>
        <taxon>Dikarya</taxon>
        <taxon>Ascomycota</taxon>
        <taxon>Saccharomycotina</taxon>
        <taxon>Pichiomycetes</taxon>
        <taxon>Pichiales</taxon>
        <taxon>Pichiaceae</taxon>
        <taxon>Komagataella</taxon>
    </lineage>
</organism>
<evidence type="ECO:0000256" key="5">
    <source>
        <dbReference type="ARBA" id="ARBA00022989"/>
    </source>
</evidence>
<keyword evidence="9" id="KW-1185">Reference proteome</keyword>
<feature type="transmembrane region" description="Helical" evidence="7">
    <location>
        <begin position="200"/>
        <end position="219"/>
    </location>
</feature>
<keyword evidence="3" id="KW-0813">Transport</keyword>
<dbReference type="PANTHER" id="PTHR31632">
    <property type="entry name" value="IRON TRANSPORTER FTH1"/>
    <property type="match status" value="1"/>
</dbReference>
<protein>
    <submittedName>
        <fullName evidence="8">BA75_02754T0</fullName>
    </submittedName>
</protein>
<dbReference type="EMBL" id="CP014585">
    <property type="protein sequence ID" value="ANZ76073.1"/>
    <property type="molecule type" value="Genomic_DNA"/>
</dbReference>
<dbReference type="InterPro" id="IPR004923">
    <property type="entry name" value="FTR1/Fip1/EfeU"/>
</dbReference>
<evidence type="ECO:0000256" key="1">
    <source>
        <dbReference type="ARBA" id="ARBA00004141"/>
    </source>
</evidence>
<dbReference type="GO" id="GO:0015093">
    <property type="term" value="F:ferrous iron transmembrane transporter activity"/>
    <property type="evidence" value="ECO:0007669"/>
    <property type="project" value="TreeGrafter"/>
</dbReference>
<keyword evidence="3" id="KW-0410">Iron transport</keyword>
<evidence type="ECO:0000256" key="4">
    <source>
        <dbReference type="ARBA" id="ARBA00022692"/>
    </source>
</evidence>
<keyword evidence="6 7" id="KW-0472">Membrane</keyword>
<gene>
    <name evidence="8" type="primary">FTH1</name>
    <name evidence="8" type="ORF">ATY40_BA7502754</name>
</gene>
<keyword evidence="4 7" id="KW-0812">Transmembrane</keyword>
<dbReference type="Proteomes" id="UP000094565">
    <property type="component" value="Chromosome 2"/>
</dbReference>
<dbReference type="OrthoDB" id="4364at2759"/>
<evidence type="ECO:0000256" key="6">
    <source>
        <dbReference type="ARBA" id="ARBA00023136"/>
    </source>
</evidence>
<sequence>MGIDISDYFSPQIFFIILRETLEAAIIISVLLAFLDRSFHTSSGYQELPTEPATSQESNNAASEIVGGEKLYNSLRLQVWVGSFLGLLLCLIIGGIFIVVFNVAGSDLWAYTEHYWEGAFSILAAIIISVMGLAMLRLNQMKSKWHLKLNNLILNQTLQKENETEKYAMFFLPFITTLREGMEAVVFIGGVGLDQPLSTIPASLLLGLAIGVSVGVALYKTGHTMSLRLFLIGSTGFLYLVAAGLFSKGVWQFELQKYIDRCGGQDMSEVGSGPGSYDIGNSVWHVNCCNGEMDGGWMLLTALFGWTNSATYGSVTSYIIFWVILVASLRMLRFEEKNGYLPFIPLSWQAKRFKKRILLLRSNRSLSQEPSNNQSVPE</sequence>
<dbReference type="PANTHER" id="PTHR31632:SF7">
    <property type="entry name" value="IRON TRANSPORTER FTH1"/>
    <property type="match status" value="1"/>
</dbReference>
<evidence type="ECO:0000256" key="3">
    <source>
        <dbReference type="ARBA" id="ARBA00022496"/>
    </source>
</evidence>
<feature type="transmembrane region" description="Helical" evidence="7">
    <location>
        <begin position="167"/>
        <end position="188"/>
    </location>
</feature>
<dbReference type="Pfam" id="PF03239">
    <property type="entry name" value="FTR1"/>
    <property type="match status" value="1"/>
</dbReference>
<keyword evidence="5 7" id="KW-1133">Transmembrane helix</keyword>
<proteinExistence type="inferred from homology"/>
<comment type="similarity">
    <text evidence="2">Belongs to the oxidase-dependent Fe transporter (OFeT) (TC 9.A.10.1) family.</text>
</comment>
<dbReference type="AlphaFoldDB" id="A0A1B2JDE6"/>
<feature type="transmembrane region" description="Helical" evidence="7">
    <location>
        <begin position="310"/>
        <end position="329"/>
    </location>
</feature>
<feature type="transmembrane region" description="Helical" evidence="7">
    <location>
        <begin position="115"/>
        <end position="136"/>
    </location>
</feature>
<evidence type="ECO:0000256" key="7">
    <source>
        <dbReference type="SAM" id="Phobius"/>
    </source>
</evidence>
<evidence type="ECO:0000313" key="8">
    <source>
        <dbReference type="EMBL" id="ANZ76073.1"/>
    </source>
</evidence>
<reference evidence="8 9" key="1">
    <citation type="submission" date="2016-02" db="EMBL/GenBank/DDBJ databases">
        <title>Comparative genomic and transcriptomic foundation for Pichia pastoris.</title>
        <authorList>
            <person name="Love K.R."/>
            <person name="Shah K.A."/>
            <person name="Whittaker C.A."/>
            <person name="Wu J."/>
            <person name="Bartlett M.C."/>
            <person name="Ma D."/>
            <person name="Leeson R.L."/>
            <person name="Priest M."/>
            <person name="Young S.K."/>
            <person name="Love J.C."/>
        </authorList>
    </citation>
    <scope>NUCLEOTIDE SEQUENCE [LARGE SCALE GENOMIC DNA]</scope>
    <source>
        <strain evidence="8 9">ATCC 28485</strain>
    </source>
</reference>
<accession>A0A1B2JDE6</accession>
<keyword evidence="3" id="KW-0406">Ion transport</keyword>
<feature type="transmembrane region" description="Helical" evidence="7">
    <location>
        <begin position="12"/>
        <end position="35"/>
    </location>
</feature>
<keyword evidence="3" id="KW-0408">Iron</keyword>